<dbReference type="AlphaFoldDB" id="A0A9N9M1V7"/>
<dbReference type="Gene3D" id="3.40.1810.10">
    <property type="entry name" value="Transcription factor, MADS-box"/>
    <property type="match status" value="1"/>
</dbReference>
<dbReference type="Pfam" id="PF00319">
    <property type="entry name" value="SRF-TF"/>
    <property type="match status" value="1"/>
</dbReference>
<proteinExistence type="predicted"/>
<comment type="caution">
    <text evidence="7">The sequence shown here is derived from an EMBL/GenBank/DDBJ whole genome shotgun (WGS) entry which is preliminary data.</text>
</comment>
<gene>
    <name evidence="7" type="ORF">HYALB_00013834</name>
</gene>
<sequence>MTRKTKRKSQRLSRRKDTLLKKAHEIAFFCDIDVALVLRIRKTGRLIMYNSIDLESWPPSKEQIQSHYPLPVNLLPRDIEAKYGKPTMATSGVD</sequence>
<dbReference type="GO" id="GO:0003677">
    <property type="term" value="F:DNA binding"/>
    <property type="evidence" value="ECO:0007669"/>
    <property type="project" value="UniProtKB-KW"/>
</dbReference>
<evidence type="ECO:0000313" key="7">
    <source>
        <dbReference type="EMBL" id="CAG8981561.1"/>
    </source>
</evidence>
<keyword evidence="8" id="KW-1185">Reference proteome</keyword>
<keyword evidence="4" id="KW-0804">Transcription</keyword>
<evidence type="ECO:0000256" key="2">
    <source>
        <dbReference type="ARBA" id="ARBA00023015"/>
    </source>
</evidence>
<evidence type="ECO:0000256" key="1">
    <source>
        <dbReference type="ARBA" id="ARBA00004123"/>
    </source>
</evidence>
<comment type="subcellular location">
    <subcellularLocation>
        <location evidence="1">Nucleus</location>
    </subcellularLocation>
</comment>
<dbReference type="SUPFAM" id="SSF55455">
    <property type="entry name" value="SRF-like"/>
    <property type="match status" value="1"/>
</dbReference>
<protein>
    <recommendedName>
        <fullName evidence="6">MADS-box domain-containing protein</fullName>
    </recommendedName>
</protein>
<keyword evidence="5" id="KW-0539">Nucleus</keyword>
<dbReference type="SMART" id="SM00432">
    <property type="entry name" value="MADS"/>
    <property type="match status" value="1"/>
</dbReference>
<dbReference type="OrthoDB" id="1898716at2759"/>
<evidence type="ECO:0000259" key="6">
    <source>
        <dbReference type="PROSITE" id="PS50066"/>
    </source>
</evidence>
<organism evidence="7 8">
    <name type="scientific">Hymenoscyphus albidus</name>
    <dbReference type="NCBI Taxonomy" id="595503"/>
    <lineage>
        <taxon>Eukaryota</taxon>
        <taxon>Fungi</taxon>
        <taxon>Dikarya</taxon>
        <taxon>Ascomycota</taxon>
        <taxon>Pezizomycotina</taxon>
        <taxon>Leotiomycetes</taxon>
        <taxon>Helotiales</taxon>
        <taxon>Helotiaceae</taxon>
        <taxon>Hymenoscyphus</taxon>
    </lineage>
</organism>
<evidence type="ECO:0000256" key="5">
    <source>
        <dbReference type="ARBA" id="ARBA00023242"/>
    </source>
</evidence>
<dbReference type="EMBL" id="CAJVRM010000493">
    <property type="protein sequence ID" value="CAG8981561.1"/>
    <property type="molecule type" value="Genomic_DNA"/>
</dbReference>
<name>A0A9N9M1V7_9HELO</name>
<dbReference type="GO" id="GO:0046983">
    <property type="term" value="F:protein dimerization activity"/>
    <property type="evidence" value="ECO:0007669"/>
    <property type="project" value="InterPro"/>
</dbReference>
<evidence type="ECO:0000256" key="4">
    <source>
        <dbReference type="ARBA" id="ARBA00023163"/>
    </source>
</evidence>
<reference evidence="7" key="1">
    <citation type="submission" date="2021-07" db="EMBL/GenBank/DDBJ databases">
        <authorList>
            <person name="Durling M."/>
        </authorList>
    </citation>
    <scope>NUCLEOTIDE SEQUENCE</scope>
</reference>
<dbReference type="PROSITE" id="PS50066">
    <property type="entry name" value="MADS_BOX_2"/>
    <property type="match status" value="1"/>
</dbReference>
<feature type="domain" description="MADS-box" evidence="6">
    <location>
        <begin position="1"/>
        <end position="38"/>
    </location>
</feature>
<dbReference type="InterPro" id="IPR002100">
    <property type="entry name" value="TF_MADSbox"/>
</dbReference>
<accession>A0A9N9M1V7</accession>
<keyword evidence="3" id="KW-0238">DNA-binding</keyword>
<keyword evidence="2" id="KW-0805">Transcription regulation</keyword>
<dbReference type="Proteomes" id="UP000701801">
    <property type="component" value="Unassembled WGS sequence"/>
</dbReference>
<dbReference type="GO" id="GO:0005634">
    <property type="term" value="C:nucleus"/>
    <property type="evidence" value="ECO:0007669"/>
    <property type="project" value="UniProtKB-SubCell"/>
</dbReference>
<dbReference type="InterPro" id="IPR036879">
    <property type="entry name" value="TF_MADSbox_sf"/>
</dbReference>
<evidence type="ECO:0000313" key="8">
    <source>
        <dbReference type="Proteomes" id="UP000701801"/>
    </source>
</evidence>
<evidence type="ECO:0000256" key="3">
    <source>
        <dbReference type="ARBA" id="ARBA00023125"/>
    </source>
</evidence>
<dbReference type="GO" id="GO:0045944">
    <property type="term" value="P:positive regulation of transcription by RNA polymerase II"/>
    <property type="evidence" value="ECO:0007669"/>
    <property type="project" value="UniProtKB-ARBA"/>
</dbReference>